<keyword evidence="1 2" id="KW-0812">Transmembrane</keyword>
<organism evidence="2 4">
    <name type="scientific">Medicago truncatula</name>
    <name type="common">Barrel medic</name>
    <name type="synonym">Medicago tribuloides</name>
    <dbReference type="NCBI Taxonomy" id="3880"/>
    <lineage>
        <taxon>Eukaryota</taxon>
        <taxon>Viridiplantae</taxon>
        <taxon>Streptophyta</taxon>
        <taxon>Embryophyta</taxon>
        <taxon>Tracheophyta</taxon>
        <taxon>Spermatophyta</taxon>
        <taxon>Magnoliopsida</taxon>
        <taxon>eudicotyledons</taxon>
        <taxon>Gunneridae</taxon>
        <taxon>Pentapetalae</taxon>
        <taxon>rosids</taxon>
        <taxon>fabids</taxon>
        <taxon>Fabales</taxon>
        <taxon>Fabaceae</taxon>
        <taxon>Papilionoideae</taxon>
        <taxon>50 kb inversion clade</taxon>
        <taxon>NPAAA clade</taxon>
        <taxon>Hologalegina</taxon>
        <taxon>IRL clade</taxon>
        <taxon>Trifolieae</taxon>
        <taxon>Medicago</taxon>
    </lineage>
</organism>
<dbReference type="PaxDb" id="3880-AES96500"/>
<protein>
    <submittedName>
        <fullName evidence="2">Transmembrane protein, putative</fullName>
    </submittedName>
</protein>
<keyword evidence="1" id="KW-1133">Transmembrane helix</keyword>
<dbReference type="AlphaFoldDB" id="G7K8E8"/>
<dbReference type="HOGENOM" id="CLU_2530906_0_0_1"/>
<dbReference type="Proteomes" id="UP000002051">
    <property type="component" value="Chromosome 5"/>
</dbReference>
<keyword evidence="4" id="KW-1185">Reference proteome</keyword>
<reference evidence="2 4" key="2">
    <citation type="journal article" date="2014" name="BMC Genomics">
        <title>An improved genome release (version Mt4.0) for the model legume Medicago truncatula.</title>
        <authorList>
            <person name="Tang H."/>
            <person name="Krishnakumar V."/>
            <person name="Bidwell S."/>
            <person name="Rosen B."/>
            <person name="Chan A."/>
            <person name="Zhou S."/>
            <person name="Gentzbittel L."/>
            <person name="Childs K.L."/>
            <person name="Yandell M."/>
            <person name="Gundlach H."/>
            <person name="Mayer K.F."/>
            <person name="Schwartz D.C."/>
            <person name="Town C.D."/>
        </authorList>
    </citation>
    <scope>GENOME REANNOTATION</scope>
    <source>
        <strain evidence="3 4">cv. Jemalong A17</strain>
    </source>
</reference>
<reference evidence="3" key="3">
    <citation type="submission" date="2015-04" db="UniProtKB">
        <authorList>
            <consortium name="EnsemblPlants"/>
        </authorList>
    </citation>
    <scope>IDENTIFICATION</scope>
    <source>
        <strain evidence="3">cv. Jemalong A17</strain>
    </source>
</reference>
<sequence length="84" mass="9346">MEPRFTQIPLRCFGLASSECICIALLCSIVIMSKTYKKFWRRKGMSLEKSVQPRRINHVGAVNKGENQVGASEQGFGGVCAIRL</sequence>
<keyword evidence="1" id="KW-0472">Membrane</keyword>
<evidence type="ECO:0000313" key="3">
    <source>
        <dbReference type="EnsemblPlants" id="AES96500"/>
    </source>
</evidence>
<evidence type="ECO:0000313" key="2">
    <source>
        <dbReference type="EMBL" id="AES96500.1"/>
    </source>
</evidence>
<feature type="transmembrane region" description="Helical" evidence="1">
    <location>
        <begin position="13"/>
        <end position="33"/>
    </location>
</feature>
<proteinExistence type="predicted"/>
<reference evidence="2 4" key="1">
    <citation type="journal article" date="2011" name="Nature">
        <title>The Medicago genome provides insight into the evolution of rhizobial symbioses.</title>
        <authorList>
            <person name="Young N.D."/>
            <person name="Debelle F."/>
            <person name="Oldroyd G.E."/>
            <person name="Geurts R."/>
            <person name="Cannon S.B."/>
            <person name="Udvardi M.K."/>
            <person name="Benedito V.A."/>
            <person name="Mayer K.F."/>
            <person name="Gouzy J."/>
            <person name="Schoof H."/>
            <person name="Van de Peer Y."/>
            <person name="Proost S."/>
            <person name="Cook D.R."/>
            <person name="Meyers B.C."/>
            <person name="Spannagl M."/>
            <person name="Cheung F."/>
            <person name="De Mita S."/>
            <person name="Krishnakumar V."/>
            <person name="Gundlach H."/>
            <person name="Zhou S."/>
            <person name="Mudge J."/>
            <person name="Bharti A.K."/>
            <person name="Murray J.D."/>
            <person name="Naoumkina M.A."/>
            <person name="Rosen B."/>
            <person name="Silverstein K.A."/>
            <person name="Tang H."/>
            <person name="Rombauts S."/>
            <person name="Zhao P.X."/>
            <person name="Zhou P."/>
            <person name="Barbe V."/>
            <person name="Bardou P."/>
            <person name="Bechner M."/>
            <person name="Bellec A."/>
            <person name="Berger A."/>
            <person name="Berges H."/>
            <person name="Bidwell S."/>
            <person name="Bisseling T."/>
            <person name="Choisne N."/>
            <person name="Couloux A."/>
            <person name="Denny R."/>
            <person name="Deshpande S."/>
            <person name="Dai X."/>
            <person name="Doyle J.J."/>
            <person name="Dudez A.M."/>
            <person name="Farmer A.D."/>
            <person name="Fouteau S."/>
            <person name="Franken C."/>
            <person name="Gibelin C."/>
            <person name="Gish J."/>
            <person name="Goldstein S."/>
            <person name="Gonzalez A.J."/>
            <person name="Green P.J."/>
            <person name="Hallab A."/>
            <person name="Hartog M."/>
            <person name="Hua A."/>
            <person name="Humphray S.J."/>
            <person name="Jeong D.H."/>
            <person name="Jing Y."/>
            <person name="Jocker A."/>
            <person name="Kenton S.M."/>
            <person name="Kim D.J."/>
            <person name="Klee K."/>
            <person name="Lai H."/>
            <person name="Lang C."/>
            <person name="Lin S."/>
            <person name="Macmil S.L."/>
            <person name="Magdelenat G."/>
            <person name="Matthews L."/>
            <person name="McCorrison J."/>
            <person name="Monaghan E.L."/>
            <person name="Mun J.H."/>
            <person name="Najar F.Z."/>
            <person name="Nicholson C."/>
            <person name="Noirot C."/>
            <person name="O'Bleness M."/>
            <person name="Paule C.R."/>
            <person name="Poulain J."/>
            <person name="Prion F."/>
            <person name="Qin B."/>
            <person name="Qu C."/>
            <person name="Retzel E.F."/>
            <person name="Riddle C."/>
            <person name="Sallet E."/>
            <person name="Samain S."/>
            <person name="Samson N."/>
            <person name="Sanders I."/>
            <person name="Saurat O."/>
            <person name="Scarpelli C."/>
            <person name="Schiex T."/>
            <person name="Segurens B."/>
            <person name="Severin A.J."/>
            <person name="Sherrier D.J."/>
            <person name="Shi R."/>
            <person name="Sims S."/>
            <person name="Singer S.R."/>
            <person name="Sinharoy S."/>
            <person name="Sterck L."/>
            <person name="Viollet A."/>
            <person name="Wang B.B."/>
            <person name="Wang K."/>
            <person name="Wang M."/>
            <person name="Wang X."/>
            <person name="Warfsmann J."/>
            <person name="Weissenbach J."/>
            <person name="White D.D."/>
            <person name="White J.D."/>
            <person name="Wiley G.B."/>
            <person name="Wincker P."/>
            <person name="Xing Y."/>
            <person name="Yang L."/>
            <person name="Yao Z."/>
            <person name="Ying F."/>
            <person name="Zhai J."/>
            <person name="Zhou L."/>
            <person name="Zuber A."/>
            <person name="Denarie J."/>
            <person name="Dixon R.A."/>
            <person name="May G.D."/>
            <person name="Schwartz D.C."/>
            <person name="Rogers J."/>
            <person name="Quetier F."/>
            <person name="Town C.D."/>
            <person name="Roe B.A."/>
        </authorList>
    </citation>
    <scope>NUCLEOTIDE SEQUENCE [LARGE SCALE GENOMIC DNA]</scope>
    <source>
        <strain evidence="2">A17</strain>
        <strain evidence="3 4">cv. Jemalong A17</strain>
    </source>
</reference>
<name>G7K8E8_MEDTR</name>
<gene>
    <name evidence="2" type="ordered locus">MTR_5g037870</name>
</gene>
<evidence type="ECO:0000256" key="1">
    <source>
        <dbReference type="SAM" id="Phobius"/>
    </source>
</evidence>
<dbReference type="EMBL" id="CM001221">
    <property type="protein sequence ID" value="AES96500.1"/>
    <property type="molecule type" value="Genomic_DNA"/>
</dbReference>
<accession>G7K8E8</accession>
<evidence type="ECO:0000313" key="4">
    <source>
        <dbReference type="Proteomes" id="UP000002051"/>
    </source>
</evidence>
<dbReference type="EnsemblPlants" id="AES96500">
    <property type="protein sequence ID" value="AES96500"/>
    <property type="gene ID" value="MTR_5g037870"/>
</dbReference>